<evidence type="ECO:0000313" key="1">
    <source>
        <dbReference type="EMBL" id="OGL88623.1"/>
    </source>
</evidence>
<name>A0A1F7VDW4_9BACT</name>
<organism evidence="1 2">
    <name type="scientific">Candidatus Uhrbacteria bacterium RIFCSPLOWO2_02_FULL_49_11</name>
    <dbReference type="NCBI Taxonomy" id="1802409"/>
    <lineage>
        <taxon>Bacteria</taxon>
        <taxon>Candidatus Uhriibacteriota</taxon>
    </lineage>
</organism>
<dbReference type="EMBL" id="MGER01000021">
    <property type="protein sequence ID" value="OGL88623.1"/>
    <property type="molecule type" value="Genomic_DNA"/>
</dbReference>
<gene>
    <name evidence="1" type="ORF">A3I42_02015</name>
</gene>
<proteinExistence type="predicted"/>
<dbReference type="Proteomes" id="UP000178264">
    <property type="component" value="Unassembled WGS sequence"/>
</dbReference>
<protein>
    <submittedName>
        <fullName evidence="1">Uncharacterized protein</fullName>
    </submittedName>
</protein>
<evidence type="ECO:0000313" key="2">
    <source>
        <dbReference type="Proteomes" id="UP000178264"/>
    </source>
</evidence>
<reference evidence="1 2" key="1">
    <citation type="journal article" date="2016" name="Nat. Commun.">
        <title>Thousands of microbial genomes shed light on interconnected biogeochemical processes in an aquifer system.</title>
        <authorList>
            <person name="Anantharaman K."/>
            <person name="Brown C.T."/>
            <person name="Hug L.A."/>
            <person name="Sharon I."/>
            <person name="Castelle C.J."/>
            <person name="Probst A.J."/>
            <person name="Thomas B.C."/>
            <person name="Singh A."/>
            <person name="Wilkins M.J."/>
            <person name="Karaoz U."/>
            <person name="Brodie E.L."/>
            <person name="Williams K.H."/>
            <person name="Hubbard S.S."/>
            <person name="Banfield J.F."/>
        </authorList>
    </citation>
    <scope>NUCLEOTIDE SEQUENCE [LARGE SCALE GENOMIC DNA]</scope>
</reference>
<dbReference type="AlphaFoldDB" id="A0A1F7VDW4"/>
<accession>A0A1F7VDW4</accession>
<sequence>MKRIVKRRTIKSRVKKFKYSVPDEVLERLVDLLHLWGYERKTGHWQHISHFKDADTTWLINVTQEKLMSLSINLYFLGEQKN</sequence>
<comment type="caution">
    <text evidence="1">The sequence shown here is derived from an EMBL/GenBank/DDBJ whole genome shotgun (WGS) entry which is preliminary data.</text>
</comment>